<feature type="non-terminal residue" evidence="1">
    <location>
        <position position="97"/>
    </location>
</feature>
<dbReference type="EMBL" id="CAJVQC010137866">
    <property type="protein sequence ID" value="CAG8843318.1"/>
    <property type="molecule type" value="Genomic_DNA"/>
</dbReference>
<reference evidence="1" key="1">
    <citation type="submission" date="2021-06" db="EMBL/GenBank/DDBJ databases">
        <authorList>
            <person name="Kallberg Y."/>
            <person name="Tangrot J."/>
            <person name="Rosling A."/>
        </authorList>
    </citation>
    <scope>NUCLEOTIDE SEQUENCE</scope>
    <source>
        <strain evidence="1">MA461A</strain>
    </source>
</reference>
<name>A0ACA9SLH0_9GLOM</name>
<dbReference type="Proteomes" id="UP000789920">
    <property type="component" value="Unassembled WGS sequence"/>
</dbReference>
<comment type="caution">
    <text evidence="1">The sequence shown here is derived from an EMBL/GenBank/DDBJ whole genome shotgun (WGS) entry which is preliminary data.</text>
</comment>
<feature type="non-terminal residue" evidence="1">
    <location>
        <position position="1"/>
    </location>
</feature>
<keyword evidence="2" id="KW-1185">Reference proteome</keyword>
<organism evidence="1 2">
    <name type="scientific">Racocetra persica</name>
    <dbReference type="NCBI Taxonomy" id="160502"/>
    <lineage>
        <taxon>Eukaryota</taxon>
        <taxon>Fungi</taxon>
        <taxon>Fungi incertae sedis</taxon>
        <taxon>Mucoromycota</taxon>
        <taxon>Glomeromycotina</taxon>
        <taxon>Glomeromycetes</taxon>
        <taxon>Diversisporales</taxon>
        <taxon>Gigasporaceae</taxon>
        <taxon>Racocetra</taxon>
    </lineage>
</organism>
<accession>A0ACA9SLH0</accession>
<gene>
    <name evidence="1" type="ORF">RPERSI_LOCUS32707</name>
</gene>
<evidence type="ECO:0000313" key="2">
    <source>
        <dbReference type="Proteomes" id="UP000789920"/>
    </source>
</evidence>
<sequence length="97" mass="11383">PQLVAFSEILNQILNDSESNDQLLVPIQKLLLHSVTEYDIFLCGIDTRENENSNQVENIGLTMRFTLKKEYEQENIIYIWPQLSPVRKGSDWKEFCH</sequence>
<protein>
    <submittedName>
        <fullName evidence="1">10120_t:CDS:1</fullName>
    </submittedName>
</protein>
<evidence type="ECO:0000313" key="1">
    <source>
        <dbReference type="EMBL" id="CAG8843318.1"/>
    </source>
</evidence>
<proteinExistence type="predicted"/>